<comment type="caution">
    <text evidence="2">The sequence shown here is derived from an EMBL/GenBank/DDBJ whole genome shotgun (WGS) entry which is preliminary data.</text>
</comment>
<feature type="region of interest" description="Disordered" evidence="1">
    <location>
        <begin position="1"/>
        <end position="92"/>
    </location>
</feature>
<keyword evidence="3" id="KW-1185">Reference proteome</keyword>
<dbReference type="EMBL" id="JANAVB010023862">
    <property type="protein sequence ID" value="KAJ6822852.1"/>
    <property type="molecule type" value="Genomic_DNA"/>
</dbReference>
<reference evidence="2" key="1">
    <citation type="journal article" date="2023" name="GigaByte">
        <title>Genome assembly of the bearded iris, Iris pallida Lam.</title>
        <authorList>
            <person name="Bruccoleri R.E."/>
            <person name="Oakeley E.J."/>
            <person name="Faust A.M.E."/>
            <person name="Altorfer M."/>
            <person name="Dessus-Babus S."/>
            <person name="Burckhardt D."/>
            <person name="Oertli M."/>
            <person name="Naumann U."/>
            <person name="Petersen F."/>
            <person name="Wong J."/>
        </authorList>
    </citation>
    <scope>NUCLEOTIDE SEQUENCE</scope>
    <source>
        <strain evidence="2">GSM-AAB239-AS_SAM_17_03QT</strain>
    </source>
</reference>
<protein>
    <submittedName>
        <fullName evidence="2">Uncharacterized protein</fullName>
    </submittedName>
</protein>
<proteinExistence type="predicted"/>
<sequence>MKLSPATTPLSNPSTRRRPTSSPSTPSTDPNSPSSSARGDPTPSSPSRSSTVSCSGSSPGGNGGPACWTSWRCSTGQRWSPPPEGPSPRSRT</sequence>
<gene>
    <name evidence="2" type="ORF">M6B38_387080</name>
</gene>
<evidence type="ECO:0000313" key="3">
    <source>
        <dbReference type="Proteomes" id="UP001140949"/>
    </source>
</evidence>
<reference evidence="2" key="2">
    <citation type="submission" date="2023-04" db="EMBL/GenBank/DDBJ databases">
        <authorList>
            <person name="Bruccoleri R.E."/>
            <person name="Oakeley E.J."/>
            <person name="Faust A.-M."/>
            <person name="Dessus-Babus S."/>
            <person name="Altorfer M."/>
            <person name="Burckhardt D."/>
            <person name="Oertli M."/>
            <person name="Naumann U."/>
            <person name="Petersen F."/>
            <person name="Wong J."/>
        </authorList>
    </citation>
    <scope>NUCLEOTIDE SEQUENCE</scope>
    <source>
        <strain evidence="2">GSM-AAB239-AS_SAM_17_03QT</strain>
        <tissue evidence="2">Leaf</tissue>
    </source>
</reference>
<dbReference type="AlphaFoldDB" id="A0AAX6G2U8"/>
<evidence type="ECO:0000313" key="2">
    <source>
        <dbReference type="EMBL" id="KAJ6822852.1"/>
    </source>
</evidence>
<dbReference type="Proteomes" id="UP001140949">
    <property type="component" value="Unassembled WGS sequence"/>
</dbReference>
<feature type="compositionally biased region" description="Low complexity" evidence="1">
    <location>
        <begin position="7"/>
        <end position="57"/>
    </location>
</feature>
<organism evidence="2 3">
    <name type="scientific">Iris pallida</name>
    <name type="common">Sweet iris</name>
    <dbReference type="NCBI Taxonomy" id="29817"/>
    <lineage>
        <taxon>Eukaryota</taxon>
        <taxon>Viridiplantae</taxon>
        <taxon>Streptophyta</taxon>
        <taxon>Embryophyta</taxon>
        <taxon>Tracheophyta</taxon>
        <taxon>Spermatophyta</taxon>
        <taxon>Magnoliopsida</taxon>
        <taxon>Liliopsida</taxon>
        <taxon>Asparagales</taxon>
        <taxon>Iridaceae</taxon>
        <taxon>Iridoideae</taxon>
        <taxon>Irideae</taxon>
        <taxon>Iris</taxon>
    </lineage>
</organism>
<name>A0AAX6G2U8_IRIPA</name>
<evidence type="ECO:0000256" key="1">
    <source>
        <dbReference type="SAM" id="MobiDB-lite"/>
    </source>
</evidence>
<accession>A0AAX6G2U8</accession>